<evidence type="ECO:0000313" key="1">
    <source>
        <dbReference type="EMBL" id="KAG0310443.1"/>
    </source>
</evidence>
<dbReference type="Proteomes" id="UP000823405">
    <property type="component" value="Unassembled WGS sequence"/>
</dbReference>
<reference evidence="1" key="1">
    <citation type="journal article" date="2020" name="Fungal Divers.">
        <title>Resolving the Mortierellaceae phylogeny through synthesis of multi-gene phylogenetics and phylogenomics.</title>
        <authorList>
            <person name="Vandepol N."/>
            <person name="Liber J."/>
            <person name="Desiro A."/>
            <person name="Na H."/>
            <person name="Kennedy M."/>
            <person name="Barry K."/>
            <person name="Grigoriev I.V."/>
            <person name="Miller A.N."/>
            <person name="O'Donnell K."/>
            <person name="Stajich J.E."/>
            <person name="Bonito G."/>
        </authorList>
    </citation>
    <scope>NUCLEOTIDE SEQUENCE</scope>
    <source>
        <strain evidence="1">NVP60</strain>
    </source>
</reference>
<proteinExistence type="predicted"/>
<sequence>MPNLPRIRNVRHLARDIAQFCPKLKRLVQLERNWEVVEVRQLLIGVLEALPPQQVQEFMDGKGRPFTIPDLDNVGSCFRRHSTTLRKIILHDCADFNSTMIQIILVECPILEHFNIDWTTNRNEHQLCIKLEDAVELPWACTRIRDLGVTIAIPDQPLYHLADGVEPYNKRPAPIELSAEETRQFELLETLYRQIGALKDLTSLSLQAIFFDPQGHRPMSKDPRHNSFPGLLSLGSQKTGRPGYLHHLGRLTKLKCLRGSVSAMTEETKETVGIQETSWMEHHWPELVNAEFFTNESEPLSLPFLWLQQQRGGEHKLELFRPSYIC</sequence>
<name>A0A9P6R0Z1_9FUNG</name>
<evidence type="ECO:0000313" key="2">
    <source>
        <dbReference type="Proteomes" id="UP000823405"/>
    </source>
</evidence>
<accession>A0A9P6R0Z1</accession>
<dbReference type="EMBL" id="JAAAIN010000837">
    <property type="protein sequence ID" value="KAG0310443.1"/>
    <property type="molecule type" value="Genomic_DNA"/>
</dbReference>
<protein>
    <submittedName>
        <fullName evidence="1">Uncharacterized protein</fullName>
    </submittedName>
</protein>
<gene>
    <name evidence="1" type="ORF">BGZ97_012556</name>
</gene>
<dbReference type="OrthoDB" id="2424412at2759"/>
<keyword evidence="2" id="KW-1185">Reference proteome</keyword>
<dbReference type="AlphaFoldDB" id="A0A9P6R0Z1"/>
<organism evidence="1 2">
    <name type="scientific">Linnemannia gamsii</name>
    <dbReference type="NCBI Taxonomy" id="64522"/>
    <lineage>
        <taxon>Eukaryota</taxon>
        <taxon>Fungi</taxon>
        <taxon>Fungi incertae sedis</taxon>
        <taxon>Mucoromycota</taxon>
        <taxon>Mortierellomycotina</taxon>
        <taxon>Mortierellomycetes</taxon>
        <taxon>Mortierellales</taxon>
        <taxon>Mortierellaceae</taxon>
        <taxon>Linnemannia</taxon>
    </lineage>
</organism>
<comment type="caution">
    <text evidence="1">The sequence shown here is derived from an EMBL/GenBank/DDBJ whole genome shotgun (WGS) entry which is preliminary data.</text>
</comment>